<dbReference type="GO" id="GO:0034626">
    <property type="term" value="P:fatty acid elongation, polyunsaturated fatty acid"/>
    <property type="evidence" value="ECO:0007669"/>
    <property type="project" value="TreeGrafter"/>
</dbReference>
<evidence type="ECO:0000256" key="1">
    <source>
        <dbReference type="ARBA" id="ARBA00004141"/>
    </source>
</evidence>
<evidence type="ECO:0000256" key="5">
    <source>
        <dbReference type="ARBA" id="ARBA00022832"/>
    </source>
</evidence>
<evidence type="ECO:0000313" key="11">
    <source>
        <dbReference type="EMBL" id="JAS88606.1"/>
    </source>
</evidence>
<keyword evidence="9 10" id="KW-0275">Fatty acid biosynthesis</keyword>
<keyword evidence="5 10" id="KW-0276">Fatty acid metabolism</keyword>
<comment type="similarity">
    <text evidence="10">Belongs to the ELO family.</text>
</comment>
<dbReference type="InterPro" id="IPR030457">
    <property type="entry name" value="ELO_CS"/>
</dbReference>
<feature type="transmembrane region" description="Helical" evidence="10">
    <location>
        <begin position="64"/>
        <end position="87"/>
    </location>
</feature>
<evidence type="ECO:0000256" key="8">
    <source>
        <dbReference type="ARBA" id="ARBA00023136"/>
    </source>
</evidence>
<keyword evidence="2 10" id="KW-0444">Lipid biosynthesis</keyword>
<evidence type="ECO:0000256" key="2">
    <source>
        <dbReference type="ARBA" id="ARBA00022516"/>
    </source>
</evidence>
<dbReference type="EMBL" id="GECU01019100">
    <property type="protein sequence ID" value="JAS88606.1"/>
    <property type="molecule type" value="Transcribed_RNA"/>
</dbReference>
<dbReference type="AlphaFoldDB" id="A0A1B6INV5"/>
<feature type="transmembrane region" description="Helical" evidence="10">
    <location>
        <begin position="212"/>
        <end position="230"/>
    </location>
</feature>
<dbReference type="InterPro" id="IPR002076">
    <property type="entry name" value="ELO_fam"/>
</dbReference>
<dbReference type="GO" id="GO:0005789">
    <property type="term" value="C:endoplasmic reticulum membrane"/>
    <property type="evidence" value="ECO:0007669"/>
    <property type="project" value="TreeGrafter"/>
</dbReference>
<gene>
    <name evidence="11" type="ORF">g.58911</name>
</gene>
<evidence type="ECO:0000256" key="10">
    <source>
        <dbReference type="RuleBase" id="RU361115"/>
    </source>
</evidence>
<dbReference type="PANTHER" id="PTHR11157:SF103">
    <property type="entry name" value="ELONGATION OF VERY LONG CHAIN FATTY ACIDS PROTEIN"/>
    <property type="match status" value="1"/>
</dbReference>
<dbReference type="PROSITE" id="PS01188">
    <property type="entry name" value="ELO"/>
    <property type="match status" value="1"/>
</dbReference>
<evidence type="ECO:0000256" key="7">
    <source>
        <dbReference type="ARBA" id="ARBA00023098"/>
    </source>
</evidence>
<comment type="subcellular location">
    <subcellularLocation>
        <location evidence="1">Membrane</location>
        <topology evidence="1">Multi-pass membrane protein</topology>
    </subcellularLocation>
</comment>
<evidence type="ECO:0000256" key="6">
    <source>
        <dbReference type="ARBA" id="ARBA00022989"/>
    </source>
</evidence>
<evidence type="ECO:0000256" key="3">
    <source>
        <dbReference type="ARBA" id="ARBA00022679"/>
    </source>
</evidence>
<accession>A0A1B6INV5</accession>
<name>A0A1B6INV5_9HEMI</name>
<dbReference type="GO" id="GO:0034625">
    <property type="term" value="P:fatty acid elongation, monounsaturated fatty acid"/>
    <property type="evidence" value="ECO:0007669"/>
    <property type="project" value="TreeGrafter"/>
</dbReference>
<dbReference type="Pfam" id="PF01151">
    <property type="entry name" value="ELO"/>
    <property type="match status" value="1"/>
</dbReference>
<feature type="transmembrane region" description="Helical" evidence="10">
    <location>
        <begin position="35"/>
        <end position="52"/>
    </location>
</feature>
<feature type="transmembrane region" description="Helical" evidence="10">
    <location>
        <begin position="173"/>
        <end position="192"/>
    </location>
</feature>
<dbReference type="GO" id="GO:0019367">
    <property type="term" value="P:fatty acid elongation, saturated fatty acid"/>
    <property type="evidence" value="ECO:0007669"/>
    <property type="project" value="TreeGrafter"/>
</dbReference>
<keyword evidence="8 10" id="KW-0472">Membrane</keyword>
<dbReference type="GO" id="GO:0030148">
    <property type="term" value="P:sphingolipid biosynthetic process"/>
    <property type="evidence" value="ECO:0007669"/>
    <property type="project" value="TreeGrafter"/>
</dbReference>
<dbReference type="PANTHER" id="PTHR11157">
    <property type="entry name" value="FATTY ACID ACYL TRANSFERASE-RELATED"/>
    <property type="match status" value="1"/>
</dbReference>
<evidence type="ECO:0000256" key="4">
    <source>
        <dbReference type="ARBA" id="ARBA00022692"/>
    </source>
</evidence>
<dbReference type="GO" id="GO:0042761">
    <property type="term" value="P:very long-chain fatty acid biosynthetic process"/>
    <property type="evidence" value="ECO:0007669"/>
    <property type="project" value="TreeGrafter"/>
</dbReference>
<dbReference type="GO" id="GO:0009922">
    <property type="term" value="F:fatty acid elongase activity"/>
    <property type="evidence" value="ECO:0007669"/>
    <property type="project" value="UniProtKB-EC"/>
</dbReference>
<sequence length="280" mass="33242">MTGLLHLVKNNYHQILNETIEDPIVDSWPLMGSPWPVLSIVGFYLYFVLKLGPRLMERKPAFDLKYVMILYNFYQVAFSSWMCYRLFKTDKAIDYLINHGCQPLPDTLNPVQDPLREAAWFYFMSKIIELLDTIFFVLRKKQSQVTFLHVYHHSNLAVSTWAYLKYVKGEQGILIGFLNSFVHVVMYGYYLLASLGPSVQKYLWWKKYITKLQLGQFIIFIVYLLTLLAYDCKLPKALTVYMTLNCFIFLYLFSDFYRKAYFNSKRIVERDLLHQKHKST</sequence>
<keyword evidence="6 10" id="KW-1133">Transmembrane helix</keyword>
<dbReference type="EC" id="2.3.1.199" evidence="10"/>
<reference evidence="11" key="1">
    <citation type="submission" date="2015-11" db="EMBL/GenBank/DDBJ databases">
        <title>De novo transcriptome assembly of four potential Pierce s Disease insect vectors from Arizona vineyards.</title>
        <authorList>
            <person name="Tassone E.E."/>
        </authorList>
    </citation>
    <scope>NUCLEOTIDE SEQUENCE</scope>
</reference>
<keyword evidence="4 10" id="KW-0812">Transmembrane</keyword>
<keyword evidence="7 10" id="KW-0443">Lipid metabolism</keyword>
<proteinExistence type="inferred from homology"/>
<protein>
    <recommendedName>
        <fullName evidence="10">Elongation of very long chain fatty acids protein</fullName>
        <ecNumber evidence="10">2.3.1.199</ecNumber>
    </recommendedName>
    <alternativeName>
        <fullName evidence="10">Very-long-chain 3-oxoacyl-CoA synthase</fullName>
    </alternativeName>
</protein>
<organism evidence="11">
    <name type="scientific">Homalodisca liturata</name>
    <dbReference type="NCBI Taxonomy" id="320908"/>
    <lineage>
        <taxon>Eukaryota</taxon>
        <taxon>Metazoa</taxon>
        <taxon>Ecdysozoa</taxon>
        <taxon>Arthropoda</taxon>
        <taxon>Hexapoda</taxon>
        <taxon>Insecta</taxon>
        <taxon>Pterygota</taxon>
        <taxon>Neoptera</taxon>
        <taxon>Paraneoptera</taxon>
        <taxon>Hemiptera</taxon>
        <taxon>Auchenorrhyncha</taxon>
        <taxon>Membracoidea</taxon>
        <taxon>Cicadellidae</taxon>
        <taxon>Cicadellinae</taxon>
        <taxon>Proconiini</taxon>
        <taxon>Homalodisca</taxon>
    </lineage>
</organism>
<evidence type="ECO:0000256" key="9">
    <source>
        <dbReference type="ARBA" id="ARBA00023160"/>
    </source>
</evidence>
<comment type="catalytic activity">
    <reaction evidence="10">
        <text>a very-long-chain acyl-CoA + malonyl-CoA + H(+) = a very-long-chain 3-oxoacyl-CoA + CO2 + CoA</text>
        <dbReference type="Rhea" id="RHEA:32727"/>
        <dbReference type="ChEBI" id="CHEBI:15378"/>
        <dbReference type="ChEBI" id="CHEBI:16526"/>
        <dbReference type="ChEBI" id="CHEBI:57287"/>
        <dbReference type="ChEBI" id="CHEBI:57384"/>
        <dbReference type="ChEBI" id="CHEBI:90725"/>
        <dbReference type="ChEBI" id="CHEBI:90736"/>
        <dbReference type="EC" id="2.3.1.199"/>
    </reaction>
</comment>
<feature type="transmembrane region" description="Helical" evidence="10">
    <location>
        <begin position="237"/>
        <end position="254"/>
    </location>
</feature>
<keyword evidence="3 10" id="KW-0808">Transferase</keyword>